<proteinExistence type="predicted"/>
<protein>
    <submittedName>
        <fullName evidence="1">Uncharacterized protein</fullName>
    </submittedName>
</protein>
<dbReference type="RefSeq" id="YP_002049427.1">
    <property type="nucleotide sequence ID" value="NC_011087.1"/>
</dbReference>
<dbReference type="EMBL" id="CP000815">
    <property type="protein sequence ID" value="ACB43217.1"/>
    <property type="molecule type" value="Genomic_DNA"/>
</dbReference>
<keyword evidence="1" id="KW-0934">Plastid</keyword>
<dbReference type="GeneID" id="6481392"/>
<reference evidence="1" key="1">
    <citation type="submission" date="2007-08" db="EMBL/GenBank/DDBJ databases">
        <authorList>
            <person name="Gloeckner G."/>
            <person name="Nowack E."/>
            <person name="Melkonian M."/>
        </authorList>
    </citation>
    <scope>NUCLEOTIDE SEQUENCE</scope>
</reference>
<organism evidence="1">
    <name type="scientific">Paulinella chromatophora</name>
    <dbReference type="NCBI Taxonomy" id="39717"/>
    <lineage>
        <taxon>Eukaryota</taxon>
        <taxon>Sar</taxon>
        <taxon>Rhizaria</taxon>
        <taxon>Cercozoa</taxon>
        <taxon>Imbricatea</taxon>
        <taxon>Silicofilosea</taxon>
        <taxon>Euglyphida</taxon>
        <taxon>Paulinellidae</taxon>
        <taxon>Paulinella</taxon>
    </lineage>
</organism>
<dbReference type="Pfam" id="PF11237">
    <property type="entry name" value="DUF3038"/>
    <property type="match status" value="1"/>
</dbReference>
<geneLocation type="organellar chromatophore" evidence="1"/>
<reference evidence="1" key="2">
    <citation type="journal article" date="2008" name="Curr. Biol.">
        <title>Chromatophore genome sequence of Paulinella sheds light on acquisition of photosynthesis by eukaryotes.</title>
        <authorList>
            <person name="Nowack E.C.M."/>
            <person name="Melkonian M."/>
            <person name="Gloeckner G."/>
        </authorList>
    </citation>
    <scope>NUCLEOTIDE SEQUENCE [LARGE SCALE GENOMIC DNA]</scope>
</reference>
<sequence length="182" mass="20627">MAKNFTIDSTLPPLVLTKSGLEQLDLLFIAIEALDINSGEAMIWACKHLGHSSIFSDPIKLWKLRCCNPIRRFRWNGSLTSIESYAFIDILCLLADRLYPLLQQLLSSAEPTVINSERWKIFNTRLKGLLIQRMHINRLRLRCLLNDSNSSNSKRQLVLTLALAAGKGGKQRLQANLLGHIF</sequence>
<name>B1X5J8_PAUCH</name>
<gene>
    <name evidence="1" type="ordered locus">PCC_0803</name>
</gene>
<accession>B1X5J8</accession>
<evidence type="ECO:0000313" key="1">
    <source>
        <dbReference type="EMBL" id="ACB43217.1"/>
    </source>
</evidence>
<dbReference type="InterPro" id="IPR021399">
    <property type="entry name" value="DUF3038"/>
</dbReference>
<dbReference type="AlphaFoldDB" id="B1X5J8"/>